<dbReference type="RefSeq" id="XP_002502977.1">
    <property type="nucleotide sequence ID" value="XM_002502931.1"/>
</dbReference>
<dbReference type="GeneID" id="8244620"/>
<evidence type="ECO:0000256" key="3">
    <source>
        <dbReference type="ARBA" id="ARBA00022691"/>
    </source>
</evidence>
<proteinExistence type="predicted"/>
<dbReference type="PANTHER" id="PTHR13271">
    <property type="entry name" value="UNCHARACTERIZED PUTATIVE METHYLTRANSFERASE"/>
    <property type="match status" value="1"/>
</dbReference>
<dbReference type="Gene3D" id="3.90.1410.10">
    <property type="entry name" value="set domain protein methyltransferase, domain 1"/>
    <property type="match status" value="1"/>
</dbReference>
<keyword evidence="7" id="KW-1185">Reference proteome</keyword>
<dbReference type="OrthoDB" id="341421at2759"/>
<keyword evidence="1" id="KW-0489">Methyltransferase</keyword>
<reference evidence="6 7" key="1">
    <citation type="journal article" date="2009" name="Science">
        <title>Green evolution and dynamic adaptations revealed by genomes of the marine picoeukaryotes Micromonas.</title>
        <authorList>
            <person name="Worden A.Z."/>
            <person name="Lee J.H."/>
            <person name="Mock T."/>
            <person name="Rouze P."/>
            <person name="Simmons M.P."/>
            <person name="Aerts A.L."/>
            <person name="Allen A.E."/>
            <person name="Cuvelier M.L."/>
            <person name="Derelle E."/>
            <person name="Everett M.V."/>
            <person name="Foulon E."/>
            <person name="Grimwood J."/>
            <person name="Gundlach H."/>
            <person name="Henrissat B."/>
            <person name="Napoli C."/>
            <person name="McDonald S.M."/>
            <person name="Parker M.S."/>
            <person name="Rombauts S."/>
            <person name="Salamov A."/>
            <person name="Von Dassow P."/>
            <person name="Badger J.H."/>
            <person name="Coutinho P.M."/>
            <person name="Demir E."/>
            <person name="Dubchak I."/>
            <person name="Gentemann C."/>
            <person name="Eikrem W."/>
            <person name="Gready J.E."/>
            <person name="John U."/>
            <person name="Lanier W."/>
            <person name="Lindquist E.A."/>
            <person name="Lucas S."/>
            <person name="Mayer K.F."/>
            <person name="Moreau H."/>
            <person name="Not F."/>
            <person name="Otillar R."/>
            <person name="Panaud O."/>
            <person name="Pangilinan J."/>
            <person name="Paulsen I."/>
            <person name="Piegu B."/>
            <person name="Poliakov A."/>
            <person name="Robbens S."/>
            <person name="Schmutz J."/>
            <person name="Toulza E."/>
            <person name="Wyss T."/>
            <person name="Zelensky A."/>
            <person name="Zhou K."/>
            <person name="Armbrust E.V."/>
            <person name="Bhattacharya D."/>
            <person name="Goodenough U.W."/>
            <person name="Van de Peer Y."/>
            <person name="Grigoriev I.V."/>
        </authorList>
    </citation>
    <scope>NUCLEOTIDE SEQUENCE [LARGE SCALE GENOMIC DNA]</scope>
    <source>
        <strain evidence="7">RCC299 / NOUM17</strain>
    </source>
</reference>
<dbReference type="InterPro" id="IPR036464">
    <property type="entry name" value="Rubisco_LSMT_subst-bd_sf"/>
</dbReference>
<evidence type="ECO:0000256" key="1">
    <source>
        <dbReference type="ARBA" id="ARBA00022603"/>
    </source>
</evidence>
<dbReference type="KEGG" id="mis:MICPUN_59535"/>
<dbReference type="InterPro" id="IPR015353">
    <property type="entry name" value="Rubisco_LSMT_subst-bd"/>
</dbReference>
<sequence>MDKRHFLQRRAMMAARCSLNVARPARVALPASSRRRADGVRSRARRVPRAAEADAKAAEANVAVEDEDDDELAERKAVSELVGWCVSKGAQGSGLSVLLPDGSGRGRGLEASRDIENGEPVLRLPLEMGICDYQDGHPAEAWEVMSNAPWGVRLACRLLQERAKGEDSDYAPYIALIPESVPGSPLMWTDDEVASLQYPPAVAEAREMRDAVATWFRKLSAEAPVALAGADLDAFKSAVSVVHSRTYGVASSASGEGYFRALLPLADLLNHGGDEYPESASSPANRGGKANKSPASPKWPPAGCSDNIAWSELSDEGVIEFAATRAIAPHEEAAMSYGERSNDHFLVYYGFVPPRNPHDDVVVFADVDHALSWHMVFHPELWDVDEAETAVREAAARAAVREVEKALAETTDGALAASEPRLKVLPGGRCDARLVSAFAAAYAGTEGVEGVERGAPVAAVDVESAHADIARRCAELLRAMPTTLAEDVETIKDGESFPPVSEGARVAAAYRAHKKEVLIDAVLALGGEAVKLPDDA</sequence>
<dbReference type="InterPro" id="IPR050600">
    <property type="entry name" value="SETD3_SETD6_MTase"/>
</dbReference>
<name>C1E8Y4_MICCC</name>
<dbReference type="OMA" id="DNIAWSE"/>
<protein>
    <submittedName>
        <fullName evidence="6">Set domain protein</fullName>
    </submittedName>
</protein>
<dbReference type="Proteomes" id="UP000002009">
    <property type="component" value="Chromosome 6"/>
</dbReference>
<feature type="domain" description="SET" evidence="5">
    <location>
        <begin position="93"/>
        <end position="338"/>
    </location>
</feature>
<evidence type="ECO:0000259" key="5">
    <source>
        <dbReference type="PROSITE" id="PS50280"/>
    </source>
</evidence>
<dbReference type="PANTHER" id="PTHR13271:SF140">
    <property type="entry name" value="SET DOMAIN-CONTAINING PROTEIN"/>
    <property type="match status" value="1"/>
</dbReference>
<dbReference type="SUPFAM" id="SSF82199">
    <property type="entry name" value="SET domain"/>
    <property type="match status" value="1"/>
</dbReference>
<dbReference type="Gene3D" id="3.90.1420.10">
    <property type="entry name" value="Rubisco LSMT, substrate-binding domain"/>
    <property type="match status" value="1"/>
</dbReference>
<gene>
    <name evidence="6" type="ORF">MICPUN_59535</name>
</gene>
<dbReference type="InterPro" id="IPR046341">
    <property type="entry name" value="SET_dom_sf"/>
</dbReference>
<keyword evidence="3" id="KW-0949">S-adenosyl-L-methionine</keyword>
<evidence type="ECO:0000256" key="2">
    <source>
        <dbReference type="ARBA" id="ARBA00022679"/>
    </source>
</evidence>
<organism evidence="6 7">
    <name type="scientific">Micromonas commoda (strain RCC299 / NOUM17 / CCMP2709)</name>
    <name type="common">Picoplanktonic green alga</name>
    <dbReference type="NCBI Taxonomy" id="296587"/>
    <lineage>
        <taxon>Eukaryota</taxon>
        <taxon>Viridiplantae</taxon>
        <taxon>Chlorophyta</taxon>
        <taxon>Mamiellophyceae</taxon>
        <taxon>Mamiellales</taxon>
        <taxon>Mamiellaceae</taxon>
        <taxon>Micromonas</taxon>
    </lineage>
</organism>
<feature type="region of interest" description="Disordered" evidence="4">
    <location>
        <begin position="30"/>
        <end position="52"/>
    </location>
</feature>
<evidence type="ECO:0000313" key="6">
    <source>
        <dbReference type="EMBL" id="ACO64235.1"/>
    </source>
</evidence>
<dbReference type="EMBL" id="CP001327">
    <property type="protein sequence ID" value="ACO64235.1"/>
    <property type="molecule type" value="Genomic_DNA"/>
</dbReference>
<accession>C1E8Y4</accession>
<dbReference type="GO" id="GO:0032259">
    <property type="term" value="P:methylation"/>
    <property type="evidence" value="ECO:0007669"/>
    <property type="project" value="UniProtKB-KW"/>
</dbReference>
<evidence type="ECO:0000256" key="4">
    <source>
        <dbReference type="SAM" id="MobiDB-lite"/>
    </source>
</evidence>
<dbReference type="InParanoid" id="C1E8Y4"/>
<dbReference type="CDD" id="cd10527">
    <property type="entry name" value="SET_LSMT"/>
    <property type="match status" value="1"/>
</dbReference>
<keyword evidence="2" id="KW-0808">Transferase</keyword>
<evidence type="ECO:0000313" key="7">
    <source>
        <dbReference type="Proteomes" id="UP000002009"/>
    </source>
</evidence>
<dbReference type="AlphaFoldDB" id="C1E8Y4"/>
<feature type="region of interest" description="Disordered" evidence="4">
    <location>
        <begin position="274"/>
        <end position="302"/>
    </location>
</feature>
<dbReference type="GO" id="GO:0016279">
    <property type="term" value="F:protein-lysine N-methyltransferase activity"/>
    <property type="evidence" value="ECO:0007669"/>
    <property type="project" value="TreeGrafter"/>
</dbReference>
<dbReference type="Pfam" id="PF09273">
    <property type="entry name" value="Rubis-subs-bind"/>
    <property type="match status" value="1"/>
</dbReference>
<dbReference type="eggNOG" id="KOG1337">
    <property type="taxonomic scope" value="Eukaryota"/>
</dbReference>
<dbReference type="InterPro" id="IPR001214">
    <property type="entry name" value="SET_dom"/>
</dbReference>
<dbReference type="PROSITE" id="PS50280">
    <property type="entry name" value="SET"/>
    <property type="match status" value="1"/>
</dbReference>